<reference evidence="8" key="3">
    <citation type="submission" date="2025-09" db="UniProtKB">
        <authorList>
            <consortium name="Ensembl"/>
        </authorList>
    </citation>
    <scope>IDENTIFICATION</scope>
</reference>
<dbReference type="AlphaFoldDB" id="A0A8B9Y5Z6"/>
<accession>A0A8B9Y5Z6</accession>
<feature type="region of interest" description="Disordered" evidence="6">
    <location>
        <begin position="23"/>
        <end position="47"/>
    </location>
</feature>
<evidence type="ECO:0000256" key="5">
    <source>
        <dbReference type="ARBA" id="ARBA00023319"/>
    </source>
</evidence>
<evidence type="ECO:0000256" key="7">
    <source>
        <dbReference type="SAM" id="SignalP"/>
    </source>
</evidence>
<reference evidence="8" key="1">
    <citation type="submission" date="2019-05" db="EMBL/GenBank/DDBJ databases">
        <authorList>
            <person name="Zhang S."/>
            <person name="Liu J."/>
        </authorList>
    </citation>
    <scope>NUCLEOTIDE SEQUENCE [LARGE SCALE GENOMIC DNA]</scope>
</reference>
<evidence type="ECO:0000256" key="1">
    <source>
        <dbReference type="ARBA" id="ARBA00022729"/>
    </source>
</evidence>
<dbReference type="InterPro" id="IPR036179">
    <property type="entry name" value="Ig-like_dom_sf"/>
</dbReference>
<dbReference type="GO" id="GO:0038064">
    <property type="term" value="F:collagen receptor activity"/>
    <property type="evidence" value="ECO:0007669"/>
    <property type="project" value="TreeGrafter"/>
</dbReference>
<feature type="compositionally biased region" description="Low complexity" evidence="6">
    <location>
        <begin position="292"/>
        <end position="304"/>
    </location>
</feature>
<dbReference type="FunFam" id="2.60.40.10:FF:000033">
    <property type="entry name" value="Killer cell immunoglobulin-like receptor"/>
    <property type="match status" value="1"/>
</dbReference>
<dbReference type="Gene3D" id="2.60.40.10">
    <property type="entry name" value="Immunoglobulins"/>
    <property type="match status" value="2"/>
</dbReference>
<dbReference type="GO" id="GO:0005886">
    <property type="term" value="C:plasma membrane"/>
    <property type="evidence" value="ECO:0007669"/>
    <property type="project" value="TreeGrafter"/>
</dbReference>
<dbReference type="SUPFAM" id="SSF48726">
    <property type="entry name" value="Immunoglobulin"/>
    <property type="match status" value="2"/>
</dbReference>
<keyword evidence="2" id="KW-0677">Repeat</keyword>
<dbReference type="InterPro" id="IPR013783">
    <property type="entry name" value="Ig-like_fold"/>
</dbReference>
<evidence type="ECO:0000313" key="9">
    <source>
        <dbReference type="Proteomes" id="UP000694520"/>
    </source>
</evidence>
<organism evidence="8 9">
    <name type="scientific">Bos mutus grunniens</name>
    <name type="common">Wild yak</name>
    <name type="synonym">Bos grunniens</name>
    <dbReference type="NCBI Taxonomy" id="30521"/>
    <lineage>
        <taxon>Eukaryota</taxon>
        <taxon>Metazoa</taxon>
        <taxon>Chordata</taxon>
        <taxon>Craniata</taxon>
        <taxon>Vertebrata</taxon>
        <taxon>Euteleostomi</taxon>
        <taxon>Mammalia</taxon>
        <taxon>Eutheria</taxon>
        <taxon>Laurasiatheria</taxon>
        <taxon>Artiodactyla</taxon>
        <taxon>Ruminantia</taxon>
        <taxon>Pecora</taxon>
        <taxon>Bovidae</taxon>
        <taxon>Bovinae</taxon>
        <taxon>Bos</taxon>
    </lineage>
</organism>
<evidence type="ECO:0008006" key="10">
    <source>
        <dbReference type="Google" id="ProtNLM"/>
    </source>
</evidence>
<sequence>MAEVLSLQLLTLWLVCHADSTPAAARSSPWAPKKSEDPGSHAYSVSPASNPRPWLSAQPAAVVTPGVNVTLRCQAPQPAWRFAVFRSAELTTMIHRDVSAELAEFFLEEVTPAQGGSYHCCYWRRGWDPDVWSHPSDALELLVTDELPRPSLVALPAPVVVSGANVSLRCAGRLRGMSFALYREGEAAPLQYRDSEQPWADFPLLGARAPGTYTCYYHTPSAPYVLSARSEPLVVRADGERPAPRPQTRGSRPHTCSPRPGGPARTPVPPDPGVPPAHLLPQTRGSRPHTCSPRPGSAGPRPSALRPGVQAPAPPLSDPGVQAPALPPQTRGPGPRPPPSDPGSRPPPLPPQTRGSRPPPSALRPGVQAPAPPASDPGVQAPAPPPSDPGVQAPGPSPLRPGGRSPAAMQPLQC</sequence>
<keyword evidence="3" id="KW-1015">Disulfide bond</keyword>
<keyword evidence="9" id="KW-1185">Reference proteome</keyword>
<feature type="compositionally biased region" description="Pro residues" evidence="6">
    <location>
        <begin position="266"/>
        <end position="275"/>
    </location>
</feature>
<reference evidence="8" key="2">
    <citation type="submission" date="2025-08" db="UniProtKB">
        <authorList>
            <consortium name="Ensembl"/>
        </authorList>
    </citation>
    <scope>IDENTIFICATION</scope>
</reference>
<dbReference type="FunFam" id="2.60.40.10:FF:000049">
    <property type="entry name" value="Leukocyte immunoglobulin-like receptor subfamily B member 1"/>
    <property type="match status" value="1"/>
</dbReference>
<dbReference type="GeneTree" id="ENSGT01150000286974"/>
<feature type="region of interest" description="Disordered" evidence="6">
    <location>
        <begin position="238"/>
        <end position="414"/>
    </location>
</feature>
<evidence type="ECO:0000313" key="8">
    <source>
        <dbReference type="Ensembl" id="ENSBGRP00000032853.1"/>
    </source>
</evidence>
<dbReference type="Proteomes" id="UP000694520">
    <property type="component" value="Chromosome 20"/>
</dbReference>
<evidence type="ECO:0000256" key="4">
    <source>
        <dbReference type="ARBA" id="ARBA00023180"/>
    </source>
</evidence>
<dbReference type="Pfam" id="PF13895">
    <property type="entry name" value="Ig_2"/>
    <property type="match status" value="1"/>
</dbReference>
<feature type="signal peptide" evidence="7">
    <location>
        <begin position="1"/>
        <end position="18"/>
    </location>
</feature>
<evidence type="ECO:0000256" key="3">
    <source>
        <dbReference type="ARBA" id="ARBA00023157"/>
    </source>
</evidence>
<proteinExistence type="predicted"/>
<keyword evidence="1 7" id="KW-0732">Signal</keyword>
<feature type="chain" id="PRO_5034649692" description="Osteoclast associated Ig-like receptor" evidence="7">
    <location>
        <begin position="19"/>
        <end position="414"/>
    </location>
</feature>
<evidence type="ECO:0000256" key="2">
    <source>
        <dbReference type="ARBA" id="ARBA00022737"/>
    </source>
</evidence>
<dbReference type="PANTHER" id="PTHR11738:SF186">
    <property type="entry name" value="OSTEOCLAST-ASSOCIATED IMMUNOGLOBULIN-LIKE RECEPTOR"/>
    <property type="match status" value="1"/>
</dbReference>
<keyword evidence="4" id="KW-0325">Glycoprotein</keyword>
<feature type="compositionally biased region" description="Pro residues" evidence="6">
    <location>
        <begin position="334"/>
        <end position="362"/>
    </location>
</feature>
<dbReference type="Ensembl" id="ENSBGRT00000037970.1">
    <property type="protein sequence ID" value="ENSBGRP00000032853.1"/>
    <property type="gene ID" value="ENSBGRG00000020555.1"/>
</dbReference>
<keyword evidence="5" id="KW-0393">Immunoglobulin domain</keyword>
<protein>
    <recommendedName>
        <fullName evidence="10">Osteoclast associated Ig-like receptor</fullName>
    </recommendedName>
</protein>
<evidence type="ECO:0000256" key="6">
    <source>
        <dbReference type="SAM" id="MobiDB-lite"/>
    </source>
</evidence>
<dbReference type="InterPro" id="IPR050412">
    <property type="entry name" value="Ig-like_Receptors_ImmuneReg"/>
</dbReference>
<dbReference type="GO" id="GO:0002764">
    <property type="term" value="P:immune response-regulating signaling pathway"/>
    <property type="evidence" value="ECO:0007669"/>
    <property type="project" value="TreeGrafter"/>
</dbReference>
<dbReference type="PANTHER" id="PTHR11738">
    <property type="entry name" value="MHC CLASS I NK CELL RECEPTOR"/>
    <property type="match status" value="1"/>
</dbReference>
<name>A0A8B9Y5Z6_BOSMU</name>